<name>A0ABT5TE19_9RHOB</name>
<sequence length="64" mass="7270">MEWESGLPARLLPVVREHYQNLIELSQALQAAGHPSEDIQRYVHALVASYETKLLQAIEAEKDI</sequence>
<evidence type="ECO:0000313" key="2">
    <source>
        <dbReference type="Proteomes" id="UP001431784"/>
    </source>
</evidence>
<protein>
    <submittedName>
        <fullName evidence="1">Uncharacterized protein</fullName>
    </submittedName>
</protein>
<organism evidence="1 2">
    <name type="scientific">Roseinatronobacter alkalisoli</name>
    <dbReference type="NCBI Taxonomy" id="3028235"/>
    <lineage>
        <taxon>Bacteria</taxon>
        <taxon>Pseudomonadati</taxon>
        <taxon>Pseudomonadota</taxon>
        <taxon>Alphaproteobacteria</taxon>
        <taxon>Rhodobacterales</taxon>
        <taxon>Paracoccaceae</taxon>
        <taxon>Roseinatronobacter</taxon>
    </lineage>
</organism>
<accession>A0ABT5TE19</accession>
<evidence type="ECO:0000313" key="1">
    <source>
        <dbReference type="EMBL" id="MDD7973361.1"/>
    </source>
</evidence>
<dbReference type="RefSeq" id="WP_274354030.1">
    <property type="nucleotide sequence ID" value="NZ_JAQZSM010000031.1"/>
</dbReference>
<gene>
    <name evidence="1" type="ORF">PUT78_20000</name>
</gene>
<comment type="caution">
    <text evidence="1">The sequence shown here is derived from an EMBL/GenBank/DDBJ whole genome shotgun (WGS) entry which is preliminary data.</text>
</comment>
<dbReference type="EMBL" id="JAQZSM010000031">
    <property type="protein sequence ID" value="MDD7973361.1"/>
    <property type="molecule type" value="Genomic_DNA"/>
</dbReference>
<dbReference type="Proteomes" id="UP001431784">
    <property type="component" value="Unassembled WGS sequence"/>
</dbReference>
<proteinExistence type="predicted"/>
<keyword evidence="2" id="KW-1185">Reference proteome</keyword>
<reference evidence="1" key="1">
    <citation type="submission" date="2023-02" db="EMBL/GenBank/DDBJ databases">
        <title>Description of Roseinatronobacter alkalisoli sp. nov., an alkaliphilic bacerium isolated from soda soil.</title>
        <authorList>
            <person name="Wei W."/>
        </authorList>
    </citation>
    <scope>NUCLEOTIDE SEQUENCE</scope>
    <source>
        <strain evidence="1">HJB301</strain>
    </source>
</reference>